<protein>
    <submittedName>
        <fullName evidence="2">Uncharacterized protein</fullName>
    </submittedName>
</protein>
<evidence type="ECO:0000313" key="3">
    <source>
        <dbReference type="Proteomes" id="UP000030755"/>
    </source>
</evidence>
<gene>
    <name evidence="2" type="ORF">O9G_004237</name>
</gene>
<keyword evidence="3" id="KW-1185">Reference proteome</keyword>
<feature type="compositionally biased region" description="Basic and acidic residues" evidence="1">
    <location>
        <begin position="349"/>
        <end position="374"/>
    </location>
</feature>
<proteinExistence type="predicted"/>
<dbReference type="EMBL" id="KE560613">
    <property type="protein sequence ID" value="EPZ36255.1"/>
    <property type="molecule type" value="Genomic_DNA"/>
</dbReference>
<feature type="region of interest" description="Disordered" evidence="1">
    <location>
        <begin position="1"/>
        <end position="26"/>
    </location>
</feature>
<sequence length="374" mass="43688">MDWSNSNNTSRSSTPSSERLSSSSKMIPLKSSRDFTRISNEPKASIHFTHNLSRIEKEVYFLKTEFQKIIERELIFCKVQAIKIQKLIRGYLIRKKYSDDLLVCKLNRVVYISENDLVKVVDVIIRNAYSNDSKNDEVHKWKQDEVSYYKERYDMGHKFAVQLQSYCRRFLLNHCDKIRIRRLEMENKLMKGLLKDINKQIDGLKRALIACQKVQSSREGRLLKDINKQIEGLKRALIACQKVHSSREGSFILNERLLETSIDLNYENVGDINEMLELMNIAEENTDSSAHEIPSKTENLQDLTEEEIPMTHIDDSDTNTRGKRRNSVNSAATKIQKFMKKHFNSKTKQFVEHEDSQSDHNHQILDNVNNKDAE</sequence>
<reference evidence="2 3" key="1">
    <citation type="journal article" date="2013" name="Curr. Biol.">
        <title>Shared signatures of parasitism and phylogenomics unite Cryptomycota and microsporidia.</title>
        <authorList>
            <person name="James T.Y."/>
            <person name="Pelin A."/>
            <person name="Bonen L."/>
            <person name="Ahrendt S."/>
            <person name="Sain D."/>
            <person name="Corradi N."/>
            <person name="Stajich J.E."/>
        </authorList>
    </citation>
    <scope>NUCLEOTIDE SEQUENCE [LARGE SCALE GENOMIC DNA]</scope>
    <source>
        <strain evidence="2 3">CSF55</strain>
    </source>
</reference>
<dbReference type="Gene3D" id="1.20.5.190">
    <property type="match status" value="1"/>
</dbReference>
<dbReference type="Proteomes" id="UP000030755">
    <property type="component" value="Unassembled WGS sequence"/>
</dbReference>
<dbReference type="PROSITE" id="PS50096">
    <property type="entry name" value="IQ"/>
    <property type="match status" value="1"/>
</dbReference>
<name>A0A075B4D7_ROZAC</name>
<evidence type="ECO:0000313" key="2">
    <source>
        <dbReference type="EMBL" id="EPZ36255.1"/>
    </source>
</evidence>
<dbReference type="AlphaFoldDB" id="A0A075B4D7"/>
<organism evidence="2 3">
    <name type="scientific">Rozella allomycis (strain CSF55)</name>
    <dbReference type="NCBI Taxonomy" id="988480"/>
    <lineage>
        <taxon>Eukaryota</taxon>
        <taxon>Fungi</taxon>
        <taxon>Fungi incertae sedis</taxon>
        <taxon>Cryptomycota</taxon>
        <taxon>Cryptomycota incertae sedis</taxon>
        <taxon>Rozella</taxon>
    </lineage>
</organism>
<dbReference type="HOGENOM" id="CLU_739995_0_0_1"/>
<dbReference type="Pfam" id="PF00612">
    <property type="entry name" value="IQ"/>
    <property type="match status" value="1"/>
</dbReference>
<feature type="region of interest" description="Disordered" evidence="1">
    <location>
        <begin position="343"/>
        <end position="374"/>
    </location>
</feature>
<feature type="region of interest" description="Disordered" evidence="1">
    <location>
        <begin position="304"/>
        <end position="331"/>
    </location>
</feature>
<dbReference type="InterPro" id="IPR000048">
    <property type="entry name" value="IQ_motif_EF-hand-BS"/>
</dbReference>
<evidence type="ECO:0000256" key="1">
    <source>
        <dbReference type="SAM" id="MobiDB-lite"/>
    </source>
</evidence>
<accession>A0A075B4D7</accession>